<dbReference type="Proteomes" id="UP000318081">
    <property type="component" value="Chromosome"/>
</dbReference>
<proteinExistence type="predicted"/>
<feature type="chain" id="PRO_5047270003" evidence="1">
    <location>
        <begin position="22"/>
        <end position="192"/>
    </location>
</feature>
<organism evidence="2 3">
    <name type="scientific">Stieleria magnilauensis</name>
    <dbReference type="NCBI Taxonomy" id="2527963"/>
    <lineage>
        <taxon>Bacteria</taxon>
        <taxon>Pseudomonadati</taxon>
        <taxon>Planctomycetota</taxon>
        <taxon>Planctomycetia</taxon>
        <taxon>Pirellulales</taxon>
        <taxon>Pirellulaceae</taxon>
        <taxon>Stieleria</taxon>
    </lineage>
</organism>
<feature type="signal peptide" evidence="1">
    <location>
        <begin position="1"/>
        <end position="21"/>
    </location>
</feature>
<sequence length="192" mass="20248">MSRLMLPLAVFGLLVCSVVSAEEQTKKKAAKGLKAGDSIGAFYVTKVAGAEDDGVEQGEQLCYRCKYGSRPMVMVFARDTGGKLNELVKEIDAAVKANEDAELKGFVTLMGEDASALKETAAKVAQTSGATSVPVVIAKDNVTGPSNYKIDEKAAITVVLANDSKVVAARKFNTAEKVNVAGVMKVVNKMLN</sequence>
<keyword evidence="1" id="KW-0732">Signal</keyword>
<name>A0ABX5XS09_9BACT</name>
<accession>A0ABX5XS09</accession>
<reference evidence="2 3" key="1">
    <citation type="submission" date="2019-02" db="EMBL/GenBank/DDBJ databases">
        <title>Deep-cultivation of Planctomycetes and their phenomic and genomic characterization uncovers novel biology.</title>
        <authorList>
            <person name="Wiegand S."/>
            <person name="Jogler M."/>
            <person name="Boedeker C."/>
            <person name="Pinto D."/>
            <person name="Vollmers J."/>
            <person name="Rivas-Marin E."/>
            <person name="Kohn T."/>
            <person name="Peeters S.H."/>
            <person name="Heuer A."/>
            <person name="Rast P."/>
            <person name="Oberbeckmann S."/>
            <person name="Bunk B."/>
            <person name="Jeske O."/>
            <person name="Meyerdierks A."/>
            <person name="Storesund J.E."/>
            <person name="Kallscheuer N."/>
            <person name="Luecker S."/>
            <person name="Lage O.M."/>
            <person name="Pohl T."/>
            <person name="Merkel B.J."/>
            <person name="Hornburger P."/>
            <person name="Mueller R.-W."/>
            <person name="Bruemmer F."/>
            <person name="Labrenz M."/>
            <person name="Spormann A.M."/>
            <person name="Op den Camp H."/>
            <person name="Overmann J."/>
            <person name="Amann R."/>
            <person name="Jetten M.S.M."/>
            <person name="Mascher T."/>
            <person name="Medema M.H."/>
            <person name="Devos D.P."/>
            <person name="Kaster A.-K."/>
            <person name="Ovreas L."/>
            <person name="Rohde M."/>
            <person name="Galperin M.Y."/>
            <person name="Jogler C."/>
        </authorList>
    </citation>
    <scope>NUCLEOTIDE SEQUENCE [LARGE SCALE GENOMIC DNA]</scope>
    <source>
        <strain evidence="2 3">TBK1r</strain>
    </source>
</reference>
<evidence type="ECO:0000256" key="1">
    <source>
        <dbReference type="SAM" id="SignalP"/>
    </source>
</evidence>
<keyword evidence="3" id="KW-1185">Reference proteome</keyword>
<dbReference type="EMBL" id="CP036432">
    <property type="protein sequence ID" value="QDV84798.1"/>
    <property type="molecule type" value="Genomic_DNA"/>
</dbReference>
<dbReference type="RefSeq" id="WP_145213528.1">
    <property type="nucleotide sequence ID" value="NZ_CP036432.1"/>
</dbReference>
<gene>
    <name evidence="2" type="ORF">TBK1r_37500</name>
</gene>
<evidence type="ECO:0000313" key="2">
    <source>
        <dbReference type="EMBL" id="QDV84798.1"/>
    </source>
</evidence>
<protein>
    <submittedName>
        <fullName evidence="2">Uncharacterized protein</fullName>
    </submittedName>
</protein>
<evidence type="ECO:0000313" key="3">
    <source>
        <dbReference type="Proteomes" id="UP000318081"/>
    </source>
</evidence>